<feature type="compositionally biased region" description="Basic and acidic residues" evidence="1">
    <location>
        <begin position="356"/>
        <end position="375"/>
    </location>
</feature>
<organism evidence="2 3">
    <name type="scientific">Plasmodium gonderi</name>
    <dbReference type="NCBI Taxonomy" id="77519"/>
    <lineage>
        <taxon>Eukaryota</taxon>
        <taxon>Sar</taxon>
        <taxon>Alveolata</taxon>
        <taxon>Apicomplexa</taxon>
        <taxon>Aconoidasida</taxon>
        <taxon>Haemosporida</taxon>
        <taxon>Plasmodiidae</taxon>
        <taxon>Plasmodium</taxon>
        <taxon>Plasmodium (Plasmodium)</taxon>
    </lineage>
</organism>
<accession>A0A1Y1JQ46</accession>
<dbReference type="OMA" id="LIHYNNI"/>
<dbReference type="Proteomes" id="UP000195521">
    <property type="component" value="Unassembled WGS sequence"/>
</dbReference>
<dbReference type="EMBL" id="BDQF01000013">
    <property type="protein sequence ID" value="GAW82184.1"/>
    <property type="molecule type" value="Genomic_DNA"/>
</dbReference>
<evidence type="ECO:0000313" key="2">
    <source>
        <dbReference type="EMBL" id="GAW82184.1"/>
    </source>
</evidence>
<evidence type="ECO:0000256" key="1">
    <source>
        <dbReference type="SAM" id="MobiDB-lite"/>
    </source>
</evidence>
<reference evidence="3" key="1">
    <citation type="submission" date="2017-04" db="EMBL/GenBank/DDBJ databases">
        <title>Plasmodium gonderi genome.</title>
        <authorList>
            <person name="Arisue N."/>
            <person name="Honma H."/>
            <person name="Kawai S."/>
            <person name="Tougan T."/>
            <person name="Tanabe K."/>
            <person name="Horii T."/>
        </authorList>
    </citation>
    <scope>NUCLEOTIDE SEQUENCE [LARGE SCALE GENOMIC DNA]</scope>
    <source>
        <strain evidence="3">ATCC 30045</strain>
    </source>
</reference>
<dbReference type="AlphaFoldDB" id="A0A1Y1JQ46"/>
<keyword evidence="3" id="KW-1185">Reference proteome</keyword>
<name>A0A1Y1JQ46_PLAGO</name>
<comment type="caution">
    <text evidence="2">The sequence shown here is derived from an EMBL/GenBank/DDBJ whole genome shotgun (WGS) entry which is preliminary data.</text>
</comment>
<sequence length="799" mass="93793">MNRMMIKKRIVESKNHFYLKSVCIDFIPHHFFLRYQRLCYGNLVDNASQKLACHHAKGSRNKDMCKHIQTHSRINFKNCEEPNLFEEELSKVFKEYPLPTDNKEPIDNEEILITHNMKNEIKNIGNVVKLDDSTYGMVLQINKHNVVIGKIKKTKFDNSTPEMEDYHLRVEDTSKNTEKSNEGTCHSIFSQPVKETNVYSPFEYLNYLFSNEPINHLNIFRHVEKETYHRKPIIKQLYTNLLLTDLFNKINYGQKICIIEETKNDGKKQVIKSILYENLLTNLVKKNEHFFIICSNSPKAEILNVFHELHELFRKMHTCSGEMGGEKKNSYLGEGRSAASYQEKGQHPGYHQTDQSGHHQTDQSGHHQTDQPRDKRNVQELYSKNYMHGKVKMPNDVLLINASPETGSKVSVYISPLLSLYNLNEYKKKYKNVLLIFYDVTMYSEISSNLQKDMNTFVRSYYEKWEGNTWGKSYTTMKIGLRDTYPISDIPPIATLPLSVYTVLSKYMAASKYPHFVGEVGDESTGGKYVGSEMTSSSPTQGHIGDKHVRNCRYADSVLGRERITDSHKIDAHMLDTHMLDAHKIRVNKNRWDSGVTTFCFLNKGEVSDPVKDYALSVSENNMHMLRNNFNIQPEFNLNQVIKNVTNEENKVWEFIKEDIRKVIQKRNEMILLNENKKNYNIFIDDWEYEDLIHYNSIYYILIYVNHQMATMNSFDIILFLRILLTYNFTNSVISRNHIHSFYIQFNQFYSSNSKYFSLLKNAYYQQLSSFNDRNRAHIFIRKIDLILKCINPPFRYIL</sequence>
<proteinExistence type="predicted"/>
<dbReference type="GeneID" id="39748920"/>
<gene>
    <name evidence="2" type="ORF">PGO_121800</name>
</gene>
<feature type="region of interest" description="Disordered" evidence="1">
    <location>
        <begin position="339"/>
        <end position="375"/>
    </location>
</feature>
<dbReference type="OrthoDB" id="376043at2759"/>
<evidence type="ECO:0000313" key="3">
    <source>
        <dbReference type="Proteomes" id="UP000195521"/>
    </source>
</evidence>
<protein>
    <submittedName>
        <fullName evidence="2">Uncharacterized protein</fullName>
    </submittedName>
</protein>
<dbReference type="RefSeq" id="XP_028544773.1">
    <property type="nucleotide sequence ID" value="XM_028688972.1"/>
</dbReference>